<gene>
    <name evidence="2" type="ORF">PVAND_001794</name>
</gene>
<accession>A0A9J6BP06</accession>
<evidence type="ECO:0000313" key="2">
    <source>
        <dbReference type="EMBL" id="KAG5671601.1"/>
    </source>
</evidence>
<evidence type="ECO:0000313" key="3">
    <source>
        <dbReference type="Proteomes" id="UP001107558"/>
    </source>
</evidence>
<dbReference type="OrthoDB" id="7786671at2759"/>
<dbReference type="EMBL" id="JADBJN010000003">
    <property type="protein sequence ID" value="KAG5671601.1"/>
    <property type="molecule type" value="Genomic_DNA"/>
</dbReference>
<feature type="region of interest" description="Disordered" evidence="1">
    <location>
        <begin position="42"/>
        <end position="73"/>
    </location>
</feature>
<dbReference type="AlphaFoldDB" id="A0A9J6BP06"/>
<keyword evidence="3" id="KW-1185">Reference proteome</keyword>
<reference evidence="2" key="1">
    <citation type="submission" date="2021-03" db="EMBL/GenBank/DDBJ databases">
        <title>Chromosome level genome of the anhydrobiotic midge Polypedilum vanderplanki.</title>
        <authorList>
            <person name="Yoshida Y."/>
            <person name="Kikawada T."/>
            <person name="Gusev O."/>
        </authorList>
    </citation>
    <scope>NUCLEOTIDE SEQUENCE</scope>
    <source>
        <strain evidence="2">NIAS01</strain>
        <tissue evidence="2">Whole body or cell culture</tissue>
    </source>
</reference>
<protein>
    <submittedName>
        <fullName evidence="2">Uncharacterized protein</fullName>
    </submittedName>
</protein>
<evidence type="ECO:0000256" key="1">
    <source>
        <dbReference type="SAM" id="MobiDB-lite"/>
    </source>
</evidence>
<feature type="compositionally biased region" description="Low complexity" evidence="1">
    <location>
        <begin position="52"/>
        <end position="61"/>
    </location>
</feature>
<name>A0A9J6BP06_POLVA</name>
<comment type="caution">
    <text evidence="2">The sequence shown here is derived from an EMBL/GenBank/DDBJ whole genome shotgun (WGS) entry which is preliminary data.</text>
</comment>
<proteinExistence type="predicted"/>
<dbReference type="Proteomes" id="UP001107558">
    <property type="component" value="Chromosome 3"/>
</dbReference>
<organism evidence="2 3">
    <name type="scientific">Polypedilum vanderplanki</name>
    <name type="common">Sleeping chironomid midge</name>
    <dbReference type="NCBI Taxonomy" id="319348"/>
    <lineage>
        <taxon>Eukaryota</taxon>
        <taxon>Metazoa</taxon>
        <taxon>Ecdysozoa</taxon>
        <taxon>Arthropoda</taxon>
        <taxon>Hexapoda</taxon>
        <taxon>Insecta</taxon>
        <taxon>Pterygota</taxon>
        <taxon>Neoptera</taxon>
        <taxon>Endopterygota</taxon>
        <taxon>Diptera</taxon>
        <taxon>Nematocera</taxon>
        <taxon>Chironomoidea</taxon>
        <taxon>Chironomidae</taxon>
        <taxon>Chironominae</taxon>
        <taxon>Polypedilum</taxon>
        <taxon>Polypedilum</taxon>
    </lineage>
</organism>
<sequence>METRSRTTKLIVKNVEMLENQKFDKFDKVVQWLDKLDTFEIHQHQKNPPSETSTNQQNSSSIGNKNGEYLDSDSSINTARYILSNRKNKRKSSTQCRSKIKKYRESDVQFEYDLDDLNNGHKLKRLKIDPKPNLKYCGMTVQKINMNEINYTGT</sequence>